<dbReference type="GO" id="GO:0005829">
    <property type="term" value="C:cytosol"/>
    <property type="evidence" value="ECO:0007669"/>
    <property type="project" value="TreeGrafter"/>
</dbReference>
<dbReference type="EMBL" id="OBDY01000034">
    <property type="protein sequence ID" value="SNY68983.1"/>
    <property type="molecule type" value="Genomic_DNA"/>
</dbReference>
<sequence>MTLAAARDIVDRHDRLRRDRAGLLDPSSGTVRLAFLQDFVTIPPGFGFRQLVDDLFAAAGVTPRVAFEIGDLATIEGLVGAGLGVALVPEPFVGASGTIGLGLAAPGAERVVGLTWRTDRRLGPAASRFRDFVEREALYGLTED</sequence>
<evidence type="ECO:0000259" key="1">
    <source>
        <dbReference type="Pfam" id="PF03466"/>
    </source>
</evidence>
<reference evidence="2 3" key="1">
    <citation type="submission" date="2017-09" db="EMBL/GenBank/DDBJ databases">
        <authorList>
            <person name="Ehlers B."/>
            <person name="Leendertz F.H."/>
        </authorList>
    </citation>
    <scope>NUCLEOTIDE SEQUENCE [LARGE SCALE GENOMIC DNA]</scope>
    <source>
        <strain evidence="2 3">CGMCC 4.6857</strain>
    </source>
</reference>
<dbReference type="Gene3D" id="3.40.190.290">
    <property type="match status" value="1"/>
</dbReference>
<dbReference type="RefSeq" id="WP_179855609.1">
    <property type="nucleotide sequence ID" value="NZ_OBDY01000034.1"/>
</dbReference>
<feature type="domain" description="LysR substrate-binding" evidence="1">
    <location>
        <begin position="37"/>
        <end position="136"/>
    </location>
</feature>
<dbReference type="PANTHER" id="PTHR30419:SF28">
    <property type="entry name" value="HTH-TYPE TRANSCRIPTIONAL REGULATOR BSDA"/>
    <property type="match status" value="1"/>
</dbReference>
<name>A0A285K9T3_9ACTN</name>
<evidence type="ECO:0000313" key="3">
    <source>
        <dbReference type="Proteomes" id="UP000219612"/>
    </source>
</evidence>
<organism evidence="2 3">
    <name type="scientific">Paractinoplanes atraurantiacus</name>
    <dbReference type="NCBI Taxonomy" id="1036182"/>
    <lineage>
        <taxon>Bacteria</taxon>
        <taxon>Bacillati</taxon>
        <taxon>Actinomycetota</taxon>
        <taxon>Actinomycetes</taxon>
        <taxon>Micromonosporales</taxon>
        <taxon>Micromonosporaceae</taxon>
        <taxon>Paractinoplanes</taxon>
    </lineage>
</organism>
<dbReference type="Proteomes" id="UP000219612">
    <property type="component" value="Unassembled WGS sequence"/>
</dbReference>
<dbReference type="AlphaFoldDB" id="A0A285K9T3"/>
<keyword evidence="3" id="KW-1185">Reference proteome</keyword>
<dbReference type="PANTHER" id="PTHR30419">
    <property type="entry name" value="HTH-TYPE TRANSCRIPTIONAL REGULATOR YBHD"/>
    <property type="match status" value="1"/>
</dbReference>
<protein>
    <submittedName>
        <fullName evidence="2">LysR substrate binding domain-containing protein</fullName>
    </submittedName>
</protein>
<dbReference type="GO" id="GO:0006355">
    <property type="term" value="P:regulation of DNA-templated transcription"/>
    <property type="evidence" value="ECO:0007669"/>
    <property type="project" value="TreeGrafter"/>
</dbReference>
<proteinExistence type="predicted"/>
<dbReference type="InterPro" id="IPR050950">
    <property type="entry name" value="HTH-type_LysR_regulators"/>
</dbReference>
<gene>
    <name evidence="2" type="ORF">SAMN05421748_13479</name>
</gene>
<accession>A0A285K9T3</accession>
<dbReference type="SUPFAM" id="SSF53850">
    <property type="entry name" value="Periplasmic binding protein-like II"/>
    <property type="match status" value="1"/>
</dbReference>
<evidence type="ECO:0000313" key="2">
    <source>
        <dbReference type="EMBL" id="SNY68983.1"/>
    </source>
</evidence>
<dbReference type="InterPro" id="IPR005119">
    <property type="entry name" value="LysR_subst-bd"/>
</dbReference>
<dbReference type="Pfam" id="PF03466">
    <property type="entry name" value="LysR_substrate"/>
    <property type="match status" value="1"/>
</dbReference>